<evidence type="ECO:0000313" key="1">
    <source>
        <dbReference type="EMBL" id="KNY25875.1"/>
    </source>
</evidence>
<comment type="caution">
    <text evidence="1">The sequence shown here is derived from an EMBL/GenBank/DDBJ whole genome shotgun (WGS) entry which is preliminary data.</text>
</comment>
<dbReference type="OrthoDB" id="6903468at2"/>
<gene>
    <name evidence="1" type="ORF">Bccel_1135</name>
</gene>
<organism evidence="1 2">
    <name type="scientific">Pseudobacteroides cellulosolvens ATCC 35603 = DSM 2933</name>
    <dbReference type="NCBI Taxonomy" id="398512"/>
    <lineage>
        <taxon>Bacteria</taxon>
        <taxon>Bacillati</taxon>
        <taxon>Bacillota</taxon>
        <taxon>Clostridia</taxon>
        <taxon>Eubacteriales</taxon>
        <taxon>Oscillospiraceae</taxon>
        <taxon>Pseudobacteroides</taxon>
    </lineage>
</organism>
<dbReference type="AlphaFoldDB" id="A0A0L6JJG2"/>
<evidence type="ECO:0000313" key="2">
    <source>
        <dbReference type="Proteomes" id="UP000036923"/>
    </source>
</evidence>
<dbReference type="eggNOG" id="ENOG5033HF1">
    <property type="taxonomic scope" value="Bacteria"/>
</dbReference>
<accession>A0A0L6JJG2</accession>
<keyword evidence="2" id="KW-1185">Reference proteome</keyword>
<dbReference type="RefSeq" id="WP_050753150.1">
    <property type="nucleotide sequence ID" value="NZ_JQKC01000013.1"/>
</dbReference>
<protein>
    <submittedName>
        <fullName evidence="1">Uncharacterized protein</fullName>
    </submittedName>
</protein>
<sequence>MIKLEKIKELLTTGILLSSDSFSRVDVDDLLDKRDNDAFSDEWIRIYNEIRKKKGVISSVENEIIKSIREVSYKITYNATKSPELAGYISDDFGLISDALILNYSDEWLNALAKEYIKGRIPHYKLKPLKGDLGKIILKY</sequence>
<proteinExistence type="predicted"/>
<dbReference type="STRING" id="398512.Bccel_1135"/>
<name>A0A0L6JJG2_9FIRM</name>
<dbReference type="Proteomes" id="UP000036923">
    <property type="component" value="Unassembled WGS sequence"/>
</dbReference>
<reference evidence="2" key="1">
    <citation type="submission" date="2015-07" db="EMBL/GenBank/DDBJ databases">
        <title>Near-Complete Genome Sequence of the Cellulolytic Bacterium Bacteroides (Pseudobacteroides) cellulosolvens ATCC 35603.</title>
        <authorList>
            <person name="Dassa B."/>
            <person name="Utturkar S.M."/>
            <person name="Klingeman D.M."/>
            <person name="Hurt R.A."/>
            <person name="Keller M."/>
            <person name="Xu J."/>
            <person name="Reddy Y.H.K."/>
            <person name="Borovok I."/>
            <person name="Grinberg I.R."/>
            <person name="Lamed R."/>
            <person name="Zhivin O."/>
            <person name="Bayer E.A."/>
            <person name="Brown S.D."/>
        </authorList>
    </citation>
    <scope>NUCLEOTIDE SEQUENCE [LARGE SCALE GENOMIC DNA]</scope>
    <source>
        <strain evidence="2">DSM 2933</strain>
    </source>
</reference>
<dbReference type="EMBL" id="LGTC01000001">
    <property type="protein sequence ID" value="KNY25875.1"/>
    <property type="molecule type" value="Genomic_DNA"/>
</dbReference>